<dbReference type="RefSeq" id="WP_343826732.1">
    <property type="nucleotide sequence ID" value="NZ_BAAACI010000006.1"/>
</dbReference>
<evidence type="ECO:0000313" key="3">
    <source>
        <dbReference type="Proteomes" id="UP001501047"/>
    </source>
</evidence>
<dbReference type="Pfam" id="PF04233">
    <property type="entry name" value="Phage_Mu_F"/>
    <property type="match status" value="1"/>
</dbReference>
<sequence length="240" mass="27685">MTKEEKFIASLYDEADEEMKRVYDKQKENEKELLQEIALIMLTYTVLEGVMALSIGQRNKELLRLTKMIKKATKGQATLQEETILNILTSITGKTFNFYSYNKGLKDVRKIIEANFKGKHFSTRVWDNEQEVSKYLQSQVKKFLDGKIGVNDIKTNIQKGFKASKDNAERLVTTEVSRCSSSAFDRFCKEVGVEKVRYNAILDSKTCPKCSPNDGKPFDIDEKIELPQHAFCRCFYEIIK</sequence>
<comment type="caution">
    <text evidence="2">The sequence shown here is derived from an EMBL/GenBank/DDBJ whole genome shotgun (WGS) entry which is preliminary data.</text>
</comment>
<proteinExistence type="predicted"/>
<feature type="domain" description="Phage head morphogenesis" evidence="1">
    <location>
        <begin position="149"/>
        <end position="234"/>
    </location>
</feature>
<reference evidence="3" key="1">
    <citation type="journal article" date="2019" name="Int. J. Syst. Evol. Microbiol.">
        <title>The Global Catalogue of Microorganisms (GCM) 10K type strain sequencing project: providing services to taxonomists for standard genome sequencing and annotation.</title>
        <authorList>
            <consortium name="The Broad Institute Genomics Platform"/>
            <consortium name="The Broad Institute Genome Sequencing Center for Infectious Disease"/>
            <person name="Wu L."/>
            <person name="Ma J."/>
        </authorList>
    </citation>
    <scope>NUCLEOTIDE SEQUENCE [LARGE SCALE GENOMIC DNA]</scope>
    <source>
        <strain evidence="3">JCM 1417</strain>
    </source>
</reference>
<name>A0ABP3W2P3_CLOSU</name>
<dbReference type="NCBIfam" id="TIGR01641">
    <property type="entry name" value="phageSPP1_gp7"/>
    <property type="match status" value="1"/>
</dbReference>
<evidence type="ECO:0000259" key="1">
    <source>
        <dbReference type="Pfam" id="PF04233"/>
    </source>
</evidence>
<accession>A0ABP3W2P3</accession>
<keyword evidence="3" id="KW-1185">Reference proteome</keyword>
<dbReference type="EMBL" id="BAAACI010000006">
    <property type="protein sequence ID" value="GAA0774564.1"/>
    <property type="molecule type" value="Genomic_DNA"/>
</dbReference>
<dbReference type="Proteomes" id="UP001501047">
    <property type="component" value="Unassembled WGS sequence"/>
</dbReference>
<organism evidence="2 3">
    <name type="scientific">Clostridium subterminale</name>
    <dbReference type="NCBI Taxonomy" id="1550"/>
    <lineage>
        <taxon>Bacteria</taxon>
        <taxon>Bacillati</taxon>
        <taxon>Bacillota</taxon>
        <taxon>Clostridia</taxon>
        <taxon>Eubacteriales</taxon>
        <taxon>Clostridiaceae</taxon>
        <taxon>Clostridium</taxon>
    </lineage>
</organism>
<dbReference type="InterPro" id="IPR006528">
    <property type="entry name" value="Phage_head_morphogenesis_dom"/>
</dbReference>
<evidence type="ECO:0000313" key="2">
    <source>
        <dbReference type="EMBL" id="GAA0774564.1"/>
    </source>
</evidence>
<protein>
    <recommendedName>
        <fullName evidence="1">Phage head morphogenesis domain-containing protein</fullName>
    </recommendedName>
</protein>
<gene>
    <name evidence="2" type="ORF">GCM10008908_24630</name>
</gene>